<keyword evidence="10 11" id="KW-0275">Fatty acid biosynthesis</keyword>
<comment type="subcellular location">
    <subcellularLocation>
        <location evidence="1">Membrane</location>
        <topology evidence="1">Multi-pass membrane protein</topology>
    </subcellularLocation>
</comment>
<keyword evidence="9" id="KW-0472">Membrane</keyword>
<reference evidence="12 13" key="1">
    <citation type="journal article" date="2019" name="Sci. Rep.">
        <title>Orb-weaving spider Araneus ventricosus genome elucidates the spidroin gene catalogue.</title>
        <authorList>
            <person name="Kono N."/>
            <person name="Nakamura H."/>
            <person name="Ohtoshi R."/>
            <person name="Moran D.A.P."/>
            <person name="Shinohara A."/>
            <person name="Yoshida Y."/>
            <person name="Fujiwara M."/>
            <person name="Mori M."/>
            <person name="Tomita M."/>
            <person name="Arakawa K."/>
        </authorList>
    </citation>
    <scope>NUCLEOTIDE SEQUENCE [LARGE SCALE GENOMIC DNA]</scope>
</reference>
<dbReference type="GO" id="GO:0005506">
    <property type="term" value="F:iron ion binding"/>
    <property type="evidence" value="ECO:0007669"/>
    <property type="project" value="TreeGrafter"/>
</dbReference>
<evidence type="ECO:0000256" key="11">
    <source>
        <dbReference type="RuleBase" id="RU000581"/>
    </source>
</evidence>
<evidence type="ECO:0000256" key="9">
    <source>
        <dbReference type="ARBA" id="ARBA00023136"/>
    </source>
</evidence>
<keyword evidence="6" id="KW-1133">Transmembrane helix</keyword>
<evidence type="ECO:0000256" key="7">
    <source>
        <dbReference type="ARBA" id="ARBA00023002"/>
    </source>
</evidence>
<comment type="similarity">
    <text evidence="2 11">Belongs to the fatty acid desaturase type 1 family.</text>
</comment>
<evidence type="ECO:0000256" key="2">
    <source>
        <dbReference type="ARBA" id="ARBA00009295"/>
    </source>
</evidence>
<gene>
    <name evidence="12" type="primary">SCD5_7</name>
    <name evidence="12" type="ORF">AVEN_200553_1</name>
</gene>
<dbReference type="OrthoDB" id="9988030at2759"/>
<evidence type="ECO:0000256" key="5">
    <source>
        <dbReference type="ARBA" id="ARBA00022832"/>
    </source>
</evidence>
<dbReference type="GO" id="GO:0005789">
    <property type="term" value="C:endoplasmic reticulum membrane"/>
    <property type="evidence" value="ECO:0007669"/>
    <property type="project" value="TreeGrafter"/>
</dbReference>
<dbReference type="PANTHER" id="PTHR11351:SF31">
    <property type="entry name" value="DESATURASE 1, ISOFORM A-RELATED"/>
    <property type="match status" value="1"/>
</dbReference>
<dbReference type="GO" id="GO:0006636">
    <property type="term" value="P:unsaturated fatty acid biosynthetic process"/>
    <property type="evidence" value="ECO:0007669"/>
    <property type="project" value="TreeGrafter"/>
</dbReference>
<name>A0A4Y2IXV3_ARAVE</name>
<dbReference type="AlphaFoldDB" id="A0A4Y2IXV3"/>
<dbReference type="EMBL" id="BGPR01003024">
    <property type="protein sequence ID" value="GBM82647.1"/>
    <property type="molecule type" value="Genomic_DNA"/>
</dbReference>
<evidence type="ECO:0000256" key="8">
    <source>
        <dbReference type="ARBA" id="ARBA00023098"/>
    </source>
</evidence>
<keyword evidence="13" id="KW-1185">Reference proteome</keyword>
<dbReference type="PRINTS" id="PR00075">
    <property type="entry name" value="FACDDSATRASE"/>
</dbReference>
<evidence type="ECO:0000313" key="12">
    <source>
        <dbReference type="EMBL" id="GBM82647.1"/>
    </source>
</evidence>
<evidence type="ECO:0000256" key="4">
    <source>
        <dbReference type="ARBA" id="ARBA00022692"/>
    </source>
</evidence>
<comment type="caution">
    <text evidence="12">The sequence shown here is derived from an EMBL/GenBank/DDBJ whole genome shotgun (WGS) entry which is preliminary data.</text>
</comment>
<dbReference type="PANTHER" id="PTHR11351">
    <property type="entry name" value="ACYL-COA DESATURASE"/>
    <property type="match status" value="1"/>
</dbReference>
<organism evidence="12 13">
    <name type="scientific">Araneus ventricosus</name>
    <name type="common">Orbweaver spider</name>
    <name type="synonym">Epeira ventricosa</name>
    <dbReference type="NCBI Taxonomy" id="182803"/>
    <lineage>
        <taxon>Eukaryota</taxon>
        <taxon>Metazoa</taxon>
        <taxon>Ecdysozoa</taxon>
        <taxon>Arthropoda</taxon>
        <taxon>Chelicerata</taxon>
        <taxon>Arachnida</taxon>
        <taxon>Araneae</taxon>
        <taxon>Araneomorphae</taxon>
        <taxon>Entelegynae</taxon>
        <taxon>Araneoidea</taxon>
        <taxon>Araneidae</taxon>
        <taxon>Araneus</taxon>
    </lineage>
</organism>
<evidence type="ECO:0000256" key="3">
    <source>
        <dbReference type="ARBA" id="ARBA00022516"/>
    </source>
</evidence>
<comment type="domain">
    <text evidence="11">The histidine box domains are involved in binding the catalytic metal ions.</text>
</comment>
<keyword evidence="3 11" id="KW-0444">Lipid biosynthesis</keyword>
<keyword evidence="5" id="KW-0276">Fatty acid metabolism</keyword>
<keyword evidence="7 11" id="KW-0560">Oxidoreductase</keyword>
<keyword evidence="4 11" id="KW-0812">Transmembrane</keyword>
<evidence type="ECO:0000256" key="10">
    <source>
        <dbReference type="ARBA" id="ARBA00023160"/>
    </source>
</evidence>
<accession>A0A4Y2IXV3</accession>
<comment type="cofactor">
    <cofactor evidence="11">
        <name>Fe(2+)</name>
        <dbReference type="ChEBI" id="CHEBI:29033"/>
    </cofactor>
</comment>
<dbReference type="GO" id="GO:0004768">
    <property type="term" value="F:stearoyl-CoA 9-desaturase activity"/>
    <property type="evidence" value="ECO:0007669"/>
    <property type="project" value="TreeGrafter"/>
</dbReference>
<evidence type="ECO:0000256" key="1">
    <source>
        <dbReference type="ARBA" id="ARBA00004141"/>
    </source>
</evidence>
<dbReference type="Proteomes" id="UP000499080">
    <property type="component" value="Unassembled WGS sequence"/>
</dbReference>
<proteinExistence type="inferred from homology"/>
<sequence length="118" mass="13919">MRKKNSLILEQLAFLGITAGAHRLWSHRSYKAKWPLRVFLCILNIVAFQNDIYEWSRDHRVNHKFTDTDADPHNIKRGFFFVRIGSLLCKKHPDVAKKGKTIFLEDLSADPIVRFQRR</sequence>
<evidence type="ECO:0000256" key="6">
    <source>
        <dbReference type="ARBA" id="ARBA00022989"/>
    </source>
</evidence>
<keyword evidence="8" id="KW-0443">Lipid metabolism</keyword>
<protein>
    <submittedName>
        <fullName evidence="12">Stearoyl-CoA desaturase 5</fullName>
    </submittedName>
</protein>
<dbReference type="CDD" id="cd03505">
    <property type="entry name" value="Delta9-FADS-like"/>
    <property type="match status" value="1"/>
</dbReference>
<dbReference type="InterPro" id="IPR015876">
    <property type="entry name" value="Acyl-CoA_DS"/>
</dbReference>
<evidence type="ECO:0000313" key="13">
    <source>
        <dbReference type="Proteomes" id="UP000499080"/>
    </source>
</evidence>